<dbReference type="InterPro" id="IPR028348">
    <property type="entry name" value="FAD-binding_protein"/>
</dbReference>
<dbReference type="OrthoDB" id="4240at2157"/>
<dbReference type="Proteomes" id="UP000001495">
    <property type="component" value="Chromosome"/>
</dbReference>
<keyword evidence="3" id="KW-1185">Reference proteome</keyword>
<dbReference type="Pfam" id="PF01946">
    <property type="entry name" value="Thi4"/>
    <property type="match status" value="1"/>
</dbReference>
<dbReference type="InterPro" id="IPR049516">
    <property type="entry name" value="FAD-depend_C"/>
</dbReference>
<name>C7P960_METFA</name>
<dbReference type="SUPFAM" id="SSF51905">
    <property type="entry name" value="FAD/NAD(P)-binding domain"/>
    <property type="match status" value="1"/>
</dbReference>
<evidence type="ECO:0000313" key="3">
    <source>
        <dbReference type="Proteomes" id="UP000001495"/>
    </source>
</evidence>
<feature type="domain" description="FAD-dependent protein C-terminal" evidence="1">
    <location>
        <begin position="226"/>
        <end position="405"/>
    </location>
</feature>
<dbReference type="RefSeq" id="WP_015791826.1">
    <property type="nucleotide sequence ID" value="NC_013156.1"/>
</dbReference>
<dbReference type="InterPro" id="IPR036188">
    <property type="entry name" value="FAD/NAD-bd_sf"/>
</dbReference>
<protein>
    <submittedName>
        <fullName evidence="2">FAD-dependent pyridine nucleotide-disulphide oxidoreductase</fullName>
    </submittedName>
</protein>
<dbReference type="PIRSF" id="PIRSF038984">
    <property type="entry name" value="FAD_binding_protein"/>
    <property type="match status" value="1"/>
</dbReference>
<evidence type="ECO:0000259" key="1">
    <source>
        <dbReference type="Pfam" id="PF21688"/>
    </source>
</evidence>
<dbReference type="HOGENOM" id="CLU_046973_1_0_2"/>
<dbReference type="STRING" id="573064.Mefer_1283"/>
<dbReference type="Pfam" id="PF21688">
    <property type="entry name" value="FAD-depend_C"/>
    <property type="match status" value="1"/>
</dbReference>
<dbReference type="eggNOG" id="arCOG02231">
    <property type="taxonomic scope" value="Archaea"/>
</dbReference>
<dbReference type="PANTHER" id="PTHR43106">
    <property type="entry name" value="DEHYDROGENASE-RELATED"/>
    <property type="match status" value="1"/>
</dbReference>
<evidence type="ECO:0000313" key="2">
    <source>
        <dbReference type="EMBL" id="ACV25092.1"/>
    </source>
</evidence>
<sequence length="478" mass="53192">MDYDVVIVGAGPAGLFAAYELVEKSKLKVLVVERGNDIDDRKCPMLVTGKCLKCDTCNIMYGVGGAGGLSDGTLNLRPDIGGDLTELVNDENYAWQLVYEVDEIFLKFGAPRDIYKGDEEEVKKLEKKATQAGIKFIPIIQRHIGSDNTPKVIKNIKQYLESRGVKFMINSEVIEFKRGEVKVKTKDGIKTIKTKYIILAPGRGGAEWLHSIMDKVNLKATHAPIDVGVRVEVPALIMEHITKINHDPKFHIYTDTYDDFVRTFCTNPNGFVVKEVYDNLIGVNGHSMRGIKSKNTNFAFLVRVELTEPVEDTTSYGRNIAQIATTIGGNKPILQRLGDLLKGRRSTWSRIKRSIVEPTLKDVTPGDIAMVLPHRITTDIIEGLEKLDKIIPGVFSPNTLIYAPEIKYYAMKLEVNEHLETNIEDVFAAGDGAGLTRDIVNAAATGLIAARGILIKEGLYTDEDFKKPNNWKEIVENL</sequence>
<dbReference type="AlphaFoldDB" id="C7P960"/>
<gene>
    <name evidence="2" type="ordered locus">Mefer_1283</name>
</gene>
<dbReference type="PRINTS" id="PR00368">
    <property type="entry name" value="FADPNR"/>
</dbReference>
<proteinExistence type="predicted"/>
<dbReference type="PANTHER" id="PTHR43106:SF1">
    <property type="entry name" value="DEHYDROGENASE-RELATED"/>
    <property type="match status" value="1"/>
</dbReference>
<dbReference type="EMBL" id="CP001696">
    <property type="protein sequence ID" value="ACV25092.1"/>
    <property type="molecule type" value="Genomic_DNA"/>
</dbReference>
<reference evidence="2" key="1">
    <citation type="submission" date="2009-08" db="EMBL/GenBank/DDBJ databases">
        <title>Complete sequence of chromosome of Methanocaldococcus fervens AG86.</title>
        <authorList>
            <consortium name="US DOE Joint Genome Institute"/>
            <person name="Lucas S."/>
            <person name="Copeland A."/>
            <person name="Lapidus A."/>
            <person name="Glavina del Rio T."/>
            <person name="Tice H."/>
            <person name="Bruce D."/>
            <person name="Goodwin L."/>
            <person name="Pitluck S."/>
            <person name="Chertkov O."/>
            <person name="Detter J.C."/>
            <person name="Han C."/>
            <person name="Tapia R."/>
            <person name="Larimer F."/>
            <person name="Land M."/>
            <person name="Hauser L."/>
            <person name="Kyrpides N."/>
            <person name="Ovchinnikova G."/>
            <person name="Lupa-Sieprawska M."/>
            <person name="Whitman W.B."/>
        </authorList>
    </citation>
    <scope>NUCLEOTIDE SEQUENCE [LARGE SCALE GENOMIC DNA]</scope>
    <source>
        <strain evidence="2">AG86</strain>
    </source>
</reference>
<dbReference type="GeneID" id="8365986"/>
<dbReference type="KEGG" id="mfe:Mefer_1283"/>
<organism evidence="2 3">
    <name type="scientific">Methanocaldococcus fervens (strain DSM 4213 / JCM 15782 / AG86)</name>
    <name type="common">Methanococcus fervens</name>
    <dbReference type="NCBI Taxonomy" id="573064"/>
    <lineage>
        <taxon>Archaea</taxon>
        <taxon>Methanobacteriati</taxon>
        <taxon>Methanobacteriota</taxon>
        <taxon>Methanomada group</taxon>
        <taxon>Methanococci</taxon>
        <taxon>Methanococcales</taxon>
        <taxon>Methanocaldococcaceae</taxon>
        <taxon>Methanocaldococcus</taxon>
    </lineage>
</organism>
<accession>C7P960</accession>
<dbReference type="Gene3D" id="3.50.50.60">
    <property type="entry name" value="FAD/NAD(P)-binding domain"/>
    <property type="match status" value="3"/>
</dbReference>